<evidence type="ECO:0000313" key="3">
    <source>
        <dbReference type="Proteomes" id="UP000789831"/>
    </source>
</evidence>
<sequence>MPSLAAALSWDNKSYRYRLQTESMTNYDSRTATRTQTDNINSRAVDPLAQERYIAIPTKPTNNDVFIDRSLQSPDNSPQ</sequence>
<feature type="region of interest" description="Disordered" evidence="1">
    <location>
        <begin position="60"/>
        <end position="79"/>
    </location>
</feature>
<gene>
    <name evidence="2" type="ORF">AGERDE_LOCUS11951</name>
</gene>
<dbReference type="AlphaFoldDB" id="A0A9N9E8J1"/>
<comment type="caution">
    <text evidence="2">The sequence shown here is derived from an EMBL/GenBank/DDBJ whole genome shotgun (WGS) entry which is preliminary data.</text>
</comment>
<keyword evidence="3" id="KW-1185">Reference proteome</keyword>
<organism evidence="2 3">
    <name type="scientific">Ambispora gerdemannii</name>
    <dbReference type="NCBI Taxonomy" id="144530"/>
    <lineage>
        <taxon>Eukaryota</taxon>
        <taxon>Fungi</taxon>
        <taxon>Fungi incertae sedis</taxon>
        <taxon>Mucoromycota</taxon>
        <taxon>Glomeromycotina</taxon>
        <taxon>Glomeromycetes</taxon>
        <taxon>Archaeosporales</taxon>
        <taxon>Ambisporaceae</taxon>
        <taxon>Ambispora</taxon>
    </lineage>
</organism>
<accession>A0A9N9E8J1</accession>
<name>A0A9N9E8J1_9GLOM</name>
<evidence type="ECO:0000313" key="2">
    <source>
        <dbReference type="EMBL" id="CAG8663922.1"/>
    </source>
</evidence>
<reference evidence="2" key="1">
    <citation type="submission" date="2021-06" db="EMBL/GenBank/DDBJ databases">
        <authorList>
            <person name="Kallberg Y."/>
            <person name="Tangrot J."/>
            <person name="Rosling A."/>
        </authorList>
    </citation>
    <scope>NUCLEOTIDE SEQUENCE</scope>
    <source>
        <strain evidence="2">MT106</strain>
    </source>
</reference>
<proteinExistence type="predicted"/>
<dbReference type="EMBL" id="CAJVPL010006355">
    <property type="protein sequence ID" value="CAG8663922.1"/>
    <property type="molecule type" value="Genomic_DNA"/>
</dbReference>
<evidence type="ECO:0000256" key="1">
    <source>
        <dbReference type="SAM" id="MobiDB-lite"/>
    </source>
</evidence>
<dbReference type="Proteomes" id="UP000789831">
    <property type="component" value="Unassembled WGS sequence"/>
</dbReference>
<protein>
    <submittedName>
        <fullName evidence="2">11094_t:CDS:1</fullName>
    </submittedName>
</protein>